<organism evidence="1">
    <name type="scientific">Arundo donax</name>
    <name type="common">Giant reed</name>
    <name type="synonym">Donax arundinaceus</name>
    <dbReference type="NCBI Taxonomy" id="35708"/>
    <lineage>
        <taxon>Eukaryota</taxon>
        <taxon>Viridiplantae</taxon>
        <taxon>Streptophyta</taxon>
        <taxon>Embryophyta</taxon>
        <taxon>Tracheophyta</taxon>
        <taxon>Spermatophyta</taxon>
        <taxon>Magnoliopsida</taxon>
        <taxon>Liliopsida</taxon>
        <taxon>Poales</taxon>
        <taxon>Poaceae</taxon>
        <taxon>PACMAD clade</taxon>
        <taxon>Arundinoideae</taxon>
        <taxon>Arundineae</taxon>
        <taxon>Arundo</taxon>
    </lineage>
</organism>
<dbReference type="EMBL" id="GBRH01244285">
    <property type="protein sequence ID" value="JAD53610.1"/>
    <property type="molecule type" value="Transcribed_RNA"/>
</dbReference>
<proteinExistence type="predicted"/>
<reference evidence="1" key="1">
    <citation type="submission" date="2014-09" db="EMBL/GenBank/DDBJ databases">
        <authorList>
            <person name="Magalhaes I.L.F."/>
            <person name="Oliveira U."/>
            <person name="Santos F.R."/>
            <person name="Vidigal T.H.D.A."/>
            <person name="Brescovit A.D."/>
            <person name="Santos A.J."/>
        </authorList>
    </citation>
    <scope>NUCLEOTIDE SEQUENCE</scope>
    <source>
        <tissue evidence="1">Shoot tissue taken approximately 20 cm above the soil surface</tissue>
    </source>
</reference>
<accession>A0A0A9AXK3</accession>
<protein>
    <submittedName>
        <fullName evidence="1">Uncharacterized protein</fullName>
    </submittedName>
</protein>
<dbReference type="AlphaFoldDB" id="A0A0A9AXK3"/>
<evidence type="ECO:0000313" key="1">
    <source>
        <dbReference type="EMBL" id="JAD53610.1"/>
    </source>
</evidence>
<reference evidence="1" key="2">
    <citation type="journal article" date="2015" name="Data Brief">
        <title>Shoot transcriptome of the giant reed, Arundo donax.</title>
        <authorList>
            <person name="Barrero R.A."/>
            <person name="Guerrero F.D."/>
            <person name="Moolhuijzen P."/>
            <person name="Goolsby J.A."/>
            <person name="Tidwell J."/>
            <person name="Bellgard S.E."/>
            <person name="Bellgard M.I."/>
        </authorList>
    </citation>
    <scope>NUCLEOTIDE SEQUENCE</scope>
    <source>
        <tissue evidence="1">Shoot tissue taken approximately 20 cm above the soil surface</tissue>
    </source>
</reference>
<sequence length="28" mass="3049">MEVSTVAIFLVGVVVKNFAEIVAEELKL</sequence>
<name>A0A0A9AXK3_ARUDO</name>